<reference evidence="2" key="1">
    <citation type="submission" date="2023-03" db="EMBL/GenBank/DDBJ databases">
        <title>Edaphobacter sp.</title>
        <authorList>
            <person name="Huber K.J."/>
            <person name="Papendorf J."/>
            <person name="Pilke C."/>
            <person name="Bunk B."/>
            <person name="Sproeer C."/>
            <person name="Pester M."/>
        </authorList>
    </citation>
    <scope>NUCLEOTIDE SEQUENCE</scope>
    <source>
        <strain evidence="2">DSM 109919</strain>
        <strain evidence="3">DSM 109920</strain>
    </source>
</reference>
<name>A0AAU7D1W9_9BACT</name>
<accession>A0AAU7D1W9</accession>
<organism evidence="2">
    <name type="scientific">Edaphobacter paludis</name>
    <dbReference type="NCBI Taxonomy" id="3035702"/>
    <lineage>
        <taxon>Bacteria</taxon>
        <taxon>Pseudomonadati</taxon>
        <taxon>Acidobacteriota</taxon>
        <taxon>Terriglobia</taxon>
        <taxon>Terriglobales</taxon>
        <taxon>Acidobacteriaceae</taxon>
        <taxon>Edaphobacter</taxon>
    </lineage>
</organism>
<dbReference type="EMBL" id="CP121195">
    <property type="protein sequence ID" value="XBH14718.1"/>
    <property type="molecule type" value="Genomic_DNA"/>
</dbReference>
<evidence type="ECO:0000313" key="2">
    <source>
        <dbReference type="EMBL" id="XBH11289.1"/>
    </source>
</evidence>
<feature type="compositionally biased region" description="Polar residues" evidence="1">
    <location>
        <begin position="29"/>
        <end position="41"/>
    </location>
</feature>
<dbReference type="KEGG" id="epl:P4G45_06070"/>
<evidence type="ECO:0000256" key="1">
    <source>
        <dbReference type="SAM" id="MobiDB-lite"/>
    </source>
</evidence>
<evidence type="ECO:0000313" key="3">
    <source>
        <dbReference type="EMBL" id="XBH14718.1"/>
    </source>
</evidence>
<gene>
    <name evidence="2" type="ORF">P4G45_06070</name>
    <name evidence="3" type="ORF">P8936_06045</name>
</gene>
<proteinExistence type="predicted"/>
<sequence length="51" mass="5748">MVDQKALVRVGDRADCCQNSGPSLKGDSSMFSTDTYQQMKKNTPELIQMHR</sequence>
<accession>A0AAU7DBV5</accession>
<dbReference type="EMBL" id="CP121194">
    <property type="protein sequence ID" value="XBH11289.1"/>
    <property type="molecule type" value="Genomic_DNA"/>
</dbReference>
<protein>
    <submittedName>
        <fullName evidence="2">Uncharacterized protein</fullName>
    </submittedName>
</protein>
<dbReference type="RefSeq" id="WP_348268778.1">
    <property type="nucleotide sequence ID" value="NZ_CP121194.1"/>
</dbReference>
<feature type="region of interest" description="Disordered" evidence="1">
    <location>
        <begin position="18"/>
        <end position="51"/>
    </location>
</feature>
<dbReference type="AlphaFoldDB" id="A0AAU7D1W9"/>